<accession>A0ABU7GCJ8</accession>
<gene>
    <name evidence="2" type="ORF">VRS74_03840</name>
</gene>
<protein>
    <submittedName>
        <fullName evidence="2">AAA family ATPase</fullName>
    </submittedName>
</protein>
<organism evidence="2 3">
    <name type="scientific">Altererythrobacter litoralis</name>
    <dbReference type="NCBI Taxonomy" id="3113904"/>
    <lineage>
        <taxon>Bacteria</taxon>
        <taxon>Pseudomonadati</taxon>
        <taxon>Pseudomonadota</taxon>
        <taxon>Alphaproteobacteria</taxon>
        <taxon>Sphingomonadales</taxon>
        <taxon>Erythrobacteraceae</taxon>
        <taxon>Altererythrobacter</taxon>
    </lineage>
</organism>
<dbReference type="InterPro" id="IPR038724">
    <property type="entry name" value="RepA"/>
</dbReference>
<dbReference type="Proteomes" id="UP001343492">
    <property type="component" value="Unassembled WGS sequence"/>
</dbReference>
<name>A0ABU7GCJ8_9SPHN</name>
<dbReference type="EMBL" id="JAZDQV010000003">
    <property type="protein sequence ID" value="MEE1876813.1"/>
    <property type="molecule type" value="Genomic_DNA"/>
</dbReference>
<dbReference type="CDD" id="cd01125">
    <property type="entry name" value="RepA_RSF1010_like"/>
    <property type="match status" value="1"/>
</dbReference>
<evidence type="ECO:0000313" key="2">
    <source>
        <dbReference type="EMBL" id="MEE1876813.1"/>
    </source>
</evidence>
<reference evidence="2 3" key="1">
    <citation type="submission" date="2024-01" db="EMBL/GenBank/DDBJ databases">
        <title>The genome sequence of Erythrobacteraceae sp. strain 1XM1-14.</title>
        <authorList>
            <person name="Liu Y."/>
        </authorList>
    </citation>
    <scope>NUCLEOTIDE SEQUENCE [LARGE SCALE GENOMIC DNA]</scope>
    <source>
        <strain evidence="2 3">1XM1-14</strain>
    </source>
</reference>
<keyword evidence="3" id="KW-1185">Reference proteome</keyword>
<dbReference type="InterPro" id="IPR027417">
    <property type="entry name" value="P-loop_NTPase"/>
</dbReference>
<dbReference type="SMART" id="SM00382">
    <property type="entry name" value="AAA"/>
    <property type="match status" value="1"/>
</dbReference>
<dbReference type="Gene3D" id="3.30.70.1790">
    <property type="entry name" value="RepB DNA-primase, N-terminal domain"/>
    <property type="match status" value="1"/>
</dbReference>
<dbReference type="SUPFAM" id="SSF52540">
    <property type="entry name" value="P-loop containing nucleoside triphosphate hydrolases"/>
    <property type="match status" value="1"/>
</dbReference>
<comment type="caution">
    <text evidence="2">The sequence shown here is derived from an EMBL/GenBank/DDBJ whole genome shotgun (WGS) entry which is preliminary data.</text>
</comment>
<dbReference type="InterPro" id="IPR039459">
    <property type="entry name" value="RepB-like_DNA_primase_dom"/>
</dbReference>
<dbReference type="Gene3D" id="3.40.50.300">
    <property type="entry name" value="P-loop containing nucleotide triphosphate hydrolases"/>
    <property type="match status" value="1"/>
</dbReference>
<dbReference type="Pfam" id="PF13481">
    <property type="entry name" value="AAA_25"/>
    <property type="match status" value="1"/>
</dbReference>
<sequence length="665" mass="72114">MIEPDSDMARSFFAETISDQIHLVAIIPDGATIGRSFGIDIETAIAWATAQNGQGKNVYWTVNGVRAGVNKKPTKADITHARFVHVDIDPPKDGSAWDRNKALADLQGLASQPSLVIDSGNGLQAFWRLDGQAYTQEQVEAVNVAIRDHFGADKCHNIDRLMRVPGFVNYPNKKKRDAGRVPALASWVQEDSGEAFTLDQIAAALPTDTPFEEAANSAPQLPAGLHTLAMAPKGQDRSDDAFAFACAAIRERWSDAQITNILLDARYTVSAHCLDQDDPQRAAQRAIDNARKAEGGQRDSQETTKPAFHFTPVGQLQYCAPEFLIDGLIETDSLGLIFGDPGCGKSFLAIDLGMSVATGEEFHGRAVKQGPVFFIAGEGHNGLTRRMAAWAKDRGIESLRDIPLFKSNRAAQLLDADSAAQVTEAVAGLAEQCGNPALIIIDTLARNFGSGDENSTKDMSEFVAAVDEMKAHFSGCTVLIVHHTGHAEKGRARGAMALKGALDCEYMVVKKRTRVHLSNTKMKDAEPPRPMVFELKTVELGEDVSSAVLESTDAPEEQDGLTPTQRLARNAFIDAAAHSGTDNGDGSIAVHLEDWRKEFYAQHTGDSPDTKRKAFGRLRDKLQQLGLVTVENDFYVWRDATIALEIDCQRTSLVNGGTAGHVADI</sequence>
<dbReference type="RefSeq" id="WP_354143922.1">
    <property type="nucleotide sequence ID" value="NZ_JAZDQV010000003.1"/>
</dbReference>
<proteinExistence type="predicted"/>
<dbReference type="Pfam" id="PF16793">
    <property type="entry name" value="RepB_primase"/>
    <property type="match status" value="1"/>
</dbReference>
<evidence type="ECO:0000313" key="3">
    <source>
        <dbReference type="Proteomes" id="UP001343492"/>
    </source>
</evidence>
<feature type="domain" description="AAA+ ATPase" evidence="1">
    <location>
        <begin position="331"/>
        <end position="512"/>
    </location>
</feature>
<evidence type="ECO:0000259" key="1">
    <source>
        <dbReference type="SMART" id="SM00382"/>
    </source>
</evidence>
<dbReference type="InterPro" id="IPR003593">
    <property type="entry name" value="AAA+_ATPase"/>
</dbReference>